<accession>A0A9P6E5R3</accession>
<gene>
    <name evidence="7" type="ORF">CPB83DRAFT_776002</name>
</gene>
<dbReference type="GO" id="GO:0006281">
    <property type="term" value="P:DNA repair"/>
    <property type="evidence" value="ECO:0007669"/>
    <property type="project" value="TreeGrafter"/>
</dbReference>
<dbReference type="Pfam" id="PF00176">
    <property type="entry name" value="SNF2-rel_dom"/>
    <property type="match status" value="1"/>
</dbReference>
<dbReference type="Proteomes" id="UP000807306">
    <property type="component" value="Unassembled WGS sequence"/>
</dbReference>
<dbReference type="OrthoDB" id="3270319at2759"/>
<feature type="domain" description="Helicase C-terminal" evidence="6">
    <location>
        <begin position="252"/>
        <end position="331"/>
    </location>
</feature>
<dbReference type="PANTHER" id="PTHR45626:SF22">
    <property type="entry name" value="DNA REPAIR PROTEIN RAD5"/>
    <property type="match status" value="1"/>
</dbReference>
<dbReference type="SUPFAM" id="SSF52540">
    <property type="entry name" value="P-loop containing nucleoside triphosphate hydrolases"/>
    <property type="match status" value="1"/>
</dbReference>
<dbReference type="InterPro" id="IPR027417">
    <property type="entry name" value="P-loop_NTPase"/>
</dbReference>
<evidence type="ECO:0000256" key="2">
    <source>
        <dbReference type="ARBA" id="ARBA00022801"/>
    </source>
</evidence>
<dbReference type="InterPro" id="IPR038718">
    <property type="entry name" value="SNF2-like_sf"/>
</dbReference>
<evidence type="ECO:0000256" key="1">
    <source>
        <dbReference type="ARBA" id="ARBA00022741"/>
    </source>
</evidence>
<evidence type="ECO:0000256" key="4">
    <source>
        <dbReference type="SAM" id="Phobius"/>
    </source>
</evidence>
<dbReference type="GO" id="GO:0008094">
    <property type="term" value="F:ATP-dependent activity, acting on DNA"/>
    <property type="evidence" value="ECO:0007669"/>
    <property type="project" value="TreeGrafter"/>
</dbReference>
<protein>
    <submittedName>
        <fullName evidence="7">P-loop containing nucleoside triphosphate hydrolase protein</fullName>
    </submittedName>
</protein>
<comment type="caution">
    <text evidence="7">The sequence shown here is derived from an EMBL/GenBank/DDBJ whole genome shotgun (WGS) entry which is preliminary data.</text>
</comment>
<name>A0A9P6E5R3_9AGAR</name>
<dbReference type="EMBL" id="MU157925">
    <property type="protein sequence ID" value="KAF9523073.1"/>
    <property type="molecule type" value="Genomic_DNA"/>
</dbReference>
<evidence type="ECO:0000259" key="6">
    <source>
        <dbReference type="Pfam" id="PF00271"/>
    </source>
</evidence>
<dbReference type="AlphaFoldDB" id="A0A9P6E5R3"/>
<reference evidence="7" key="1">
    <citation type="submission" date="2020-11" db="EMBL/GenBank/DDBJ databases">
        <authorList>
            <consortium name="DOE Joint Genome Institute"/>
            <person name="Ahrendt S."/>
            <person name="Riley R."/>
            <person name="Andreopoulos W."/>
            <person name="Labutti K."/>
            <person name="Pangilinan J."/>
            <person name="Ruiz-Duenas F.J."/>
            <person name="Barrasa J.M."/>
            <person name="Sanchez-Garcia M."/>
            <person name="Camarero S."/>
            <person name="Miyauchi S."/>
            <person name="Serrano A."/>
            <person name="Linde D."/>
            <person name="Babiker R."/>
            <person name="Drula E."/>
            <person name="Ayuso-Fernandez I."/>
            <person name="Pacheco R."/>
            <person name="Padilla G."/>
            <person name="Ferreira P."/>
            <person name="Barriuso J."/>
            <person name="Kellner H."/>
            <person name="Castanera R."/>
            <person name="Alfaro M."/>
            <person name="Ramirez L."/>
            <person name="Pisabarro A.G."/>
            <person name="Kuo A."/>
            <person name="Tritt A."/>
            <person name="Lipzen A."/>
            <person name="He G."/>
            <person name="Yan M."/>
            <person name="Ng V."/>
            <person name="Cullen D."/>
            <person name="Martin F."/>
            <person name="Rosso M.-N."/>
            <person name="Henrissat B."/>
            <person name="Hibbett D."/>
            <person name="Martinez A.T."/>
            <person name="Grigoriev I.V."/>
        </authorList>
    </citation>
    <scope>NUCLEOTIDE SEQUENCE</scope>
    <source>
        <strain evidence="7">CBS 506.95</strain>
    </source>
</reference>
<keyword evidence="4" id="KW-0812">Transmembrane</keyword>
<keyword evidence="2 7" id="KW-0378">Hydrolase</keyword>
<evidence type="ECO:0000313" key="7">
    <source>
        <dbReference type="EMBL" id="KAF9523073.1"/>
    </source>
</evidence>
<dbReference type="Gene3D" id="3.40.50.300">
    <property type="entry name" value="P-loop containing nucleotide triphosphate hydrolases"/>
    <property type="match status" value="1"/>
</dbReference>
<keyword evidence="3" id="KW-0067">ATP-binding</keyword>
<dbReference type="PANTHER" id="PTHR45626">
    <property type="entry name" value="TRANSCRIPTION TERMINATION FACTOR 2-RELATED"/>
    <property type="match status" value="1"/>
</dbReference>
<keyword evidence="1" id="KW-0547">Nucleotide-binding</keyword>
<dbReference type="GO" id="GO:0005524">
    <property type="term" value="F:ATP binding"/>
    <property type="evidence" value="ECO:0007669"/>
    <property type="project" value="UniProtKB-KW"/>
</dbReference>
<evidence type="ECO:0000259" key="5">
    <source>
        <dbReference type="Pfam" id="PF00176"/>
    </source>
</evidence>
<dbReference type="GO" id="GO:0005634">
    <property type="term" value="C:nucleus"/>
    <property type="evidence" value="ECO:0007669"/>
    <property type="project" value="TreeGrafter"/>
</dbReference>
<dbReference type="InterPro" id="IPR000330">
    <property type="entry name" value="SNF2_N"/>
</dbReference>
<proteinExistence type="predicted"/>
<evidence type="ECO:0000256" key="3">
    <source>
        <dbReference type="ARBA" id="ARBA00022840"/>
    </source>
</evidence>
<keyword evidence="8" id="KW-1185">Reference proteome</keyword>
<feature type="transmembrane region" description="Helical" evidence="4">
    <location>
        <begin position="307"/>
        <end position="340"/>
    </location>
</feature>
<evidence type="ECO:0000313" key="8">
    <source>
        <dbReference type="Proteomes" id="UP000807306"/>
    </source>
</evidence>
<dbReference type="InterPro" id="IPR001650">
    <property type="entry name" value="Helicase_C-like"/>
</dbReference>
<dbReference type="InterPro" id="IPR050628">
    <property type="entry name" value="SNF2_RAD54_helicase_TF"/>
</dbReference>
<feature type="non-terminal residue" evidence="7">
    <location>
        <position position="1"/>
    </location>
</feature>
<feature type="domain" description="SNF2 N-terminal" evidence="5">
    <location>
        <begin position="1"/>
        <end position="148"/>
    </location>
</feature>
<keyword evidence="4" id="KW-1133">Transmembrane helix</keyword>
<organism evidence="7 8">
    <name type="scientific">Crepidotus variabilis</name>
    <dbReference type="NCBI Taxonomy" id="179855"/>
    <lineage>
        <taxon>Eukaryota</taxon>
        <taxon>Fungi</taxon>
        <taxon>Dikarya</taxon>
        <taxon>Basidiomycota</taxon>
        <taxon>Agaricomycotina</taxon>
        <taxon>Agaricomycetes</taxon>
        <taxon>Agaricomycetidae</taxon>
        <taxon>Agaricales</taxon>
        <taxon>Agaricineae</taxon>
        <taxon>Crepidotaceae</taxon>
        <taxon>Crepidotus</taxon>
    </lineage>
</organism>
<dbReference type="GO" id="GO:0016787">
    <property type="term" value="F:hydrolase activity"/>
    <property type="evidence" value="ECO:0007669"/>
    <property type="project" value="UniProtKB-KW"/>
</dbReference>
<dbReference type="Pfam" id="PF00271">
    <property type="entry name" value="Helicase_C"/>
    <property type="match status" value="1"/>
</dbReference>
<keyword evidence="4" id="KW-0472">Membrane</keyword>
<dbReference type="Gene3D" id="3.40.50.10810">
    <property type="entry name" value="Tandem AAA-ATPase domain"/>
    <property type="match status" value="1"/>
</dbReference>
<sequence length="344" mass="38929">VLDEAHEFRNTGPKHSAALAIMELASIRLVMTATPLQTNTKDLAAMGRLIGIQHFLSPQAFTDEKGWQAMLRRLRRESMDDTKAEDISATDYDPYKSMQCEIAQKIRVQFGDRLLRRTLKSVDRDNRLLIDLPPLIEETFIIELQAWELLIIDGLTAKVAADLSDVTFARIVSTRFYIEYRMGVGYARKDLKDPIPSFKTLKGWRKRKSTKIDSCARICKYLTSSDRAGTPRVEEGAIVFPPVPPLAPGLAEKKTNKILIYQEFPSLGPLLRNILSLYKVDHLWIDGDTDYDKRAAIVKQFFNSAEVMVLIVSSIGAVGLNLSCVNFIIFLVSFITYPLILHYS</sequence>